<accession>A0A915HRX2</accession>
<dbReference type="WBParaSite" id="nRc.2.0.1.t04489-RA">
    <property type="protein sequence ID" value="nRc.2.0.1.t04489-RA"/>
    <property type="gene ID" value="nRc.2.0.1.g04489"/>
</dbReference>
<dbReference type="Gene3D" id="3.30.200.20">
    <property type="entry name" value="Phosphorylase Kinase, domain 1"/>
    <property type="match status" value="1"/>
</dbReference>
<name>A0A915HRX2_ROMCU</name>
<feature type="region of interest" description="Disordered" evidence="1">
    <location>
        <begin position="83"/>
        <end position="102"/>
    </location>
</feature>
<organism evidence="2 3">
    <name type="scientific">Romanomermis culicivorax</name>
    <name type="common">Nematode worm</name>
    <dbReference type="NCBI Taxonomy" id="13658"/>
    <lineage>
        <taxon>Eukaryota</taxon>
        <taxon>Metazoa</taxon>
        <taxon>Ecdysozoa</taxon>
        <taxon>Nematoda</taxon>
        <taxon>Enoplea</taxon>
        <taxon>Dorylaimia</taxon>
        <taxon>Mermithida</taxon>
        <taxon>Mermithoidea</taxon>
        <taxon>Mermithidae</taxon>
        <taxon>Romanomermis</taxon>
    </lineage>
</organism>
<evidence type="ECO:0000256" key="1">
    <source>
        <dbReference type="SAM" id="MobiDB-lite"/>
    </source>
</evidence>
<sequence length="114" mass="12329">MSSPTSIAGDDVVCKTVFVCAGTRRCVHRASGQEFTIKFVILRRVGMSRRGAKRAGIECKIEILGILGSHGNIIHFRMVREAQPTSGQDESFGSQPGPQGPGHLWLALSIVHTD</sequence>
<reference evidence="3" key="1">
    <citation type="submission" date="2022-11" db="UniProtKB">
        <authorList>
            <consortium name="WormBaseParasite"/>
        </authorList>
    </citation>
    <scope>IDENTIFICATION</scope>
</reference>
<evidence type="ECO:0000313" key="2">
    <source>
        <dbReference type="Proteomes" id="UP000887565"/>
    </source>
</evidence>
<evidence type="ECO:0000313" key="3">
    <source>
        <dbReference type="WBParaSite" id="nRc.2.0.1.t04489-RA"/>
    </source>
</evidence>
<protein>
    <submittedName>
        <fullName evidence="3">Uncharacterized protein</fullName>
    </submittedName>
</protein>
<proteinExistence type="predicted"/>
<dbReference type="AlphaFoldDB" id="A0A915HRX2"/>
<keyword evidence="2" id="KW-1185">Reference proteome</keyword>
<dbReference type="Proteomes" id="UP000887565">
    <property type="component" value="Unplaced"/>
</dbReference>
<feature type="compositionally biased region" description="Polar residues" evidence="1">
    <location>
        <begin position="83"/>
        <end position="94"/>
    </location>
</feature>